<dbReference type="EMBL" id="SPVI01000002">
    <property type="protein sequence ID" value="TFW44552.1"/>
    <property type="molecule type" value="Genomic_DNA"/>
</dbReference>
<proteinExistence type="predicted"/>
<evidence type="ECO:0000313" key="1">
    <source>
        <dbReference type="EMBL" id="TFW44552.1"/>
    </source>
</evidence>
<sequence>MNLKGKQEVTYCSALRALTQGVCDLARARAEILGAVVAFLPRTTQQKAIVLPVMALIMPRPVSAKGNFRSSAL</sequence>
<dbReference type="AlphaFoldDB" id="A0A4Y9TNL0"/>
<name>A0A4Y9TNL0_PSEFL</name>
<gene>
    <name evidence="1" type="ORF">E4T65_03935</name>
</gene>
<comment type="caution">
    <text evidence="1">The sequence shown here is derived from an EMBL/GenBank/DDBJ whole genome shotgun (WGS) entry which is preliminary data.</text>
</comment>
<dbReference type="RefSeq" id="WP_135196216.1">
    <property type="nucleotide sequence ID" value="NZ_SPVI01000002.1"/>
</dbReference>
<organism evidence="1 2">
    <name type="scientific">Pseudomonas fluorescens</name>
    <dbReference type="NCBI Taxonomy" id="294"/>
    <lineage>
        <taxon>Bacteria</taxon>
        <taxon>Pseudomonadati</taxon>
        <taxon>Pseudomonadota</taxon>
        <taxon>Gammaproteobacteria</taxon>
        <taxon>Pseudomonadales</taxon>
        <taxon>Pseudomonadaceae</taxon>
        <taxon>Pseudomonas</taxon>
    </lineage>
</organism>
<evidence type="ECO:0000313" key="2">
    <source>
        <dbReference type="Proteomes" id="UP000297322"/>
    </source>
</evidence>
<reference evidence="1 2" key="1">
    <citation type="submission" date="2019-03" db="EMBL/GenBank/DDBJ databases">
        <title>Biocontrol and xenobiotic degradation properties of endophytic Pseudomonas fluorescens strain BRZ63.</title>
        <authorList>
            <person name="Chlebek D.A."/>
            <person name="Pinski A."/>
            <person name="Zur J.P."/>
            <person name="Michalska J."/>
            <person name="Hupert-Kocurek K.T."/>
        </authorList>
    </citation>
    <scope>NUCLEOTIDE SEQUENCE [LARGE SCALE GENOMIC DNA]</scope>
    <source>
        <strain evidence="1 2">BRZ63</strain>
    </source>
</reference>
<accession>A0A4Y9TNL0</accession>
<dbReference type="Proteomes" id="UP000297322">
    <property type="component" value="Unassembled WGS sequence"/>
</dbReference>
<protein>
    <submittedName>
        <fullName evidence="1">Uncharacterized protein</fullName>
    </submittedName>
</protein>